<proteinExistence type="predicted"/>
<evidence type="ECO:0000313" key="1">
    <source>
        <dbReference type="EMBL" id="QQV89973.1"/>
    </source>
</evidence>
<gene>
    <name evidence="1" type="ORF">Ingeline1_29</name>
</gene>
<dbReference type="Proteomes" id="UP000693804">
    <property type="component" value="Segment"/>
</dbReference>
<keyword evidence="2" id="KW-1185">Reference proteome</keyword>
<sequence>MVLDKNSNLIVTPKRVQIKSVDQVVSVPILSTFYSTPSKIQYTISSAQTQQGNLHTKKLQIHYPGLSTEDFKKFSSLIRGVYQVFIKLHNNEVYEIATPNFPMVCSSSFNLKTGHQLNFSVVSPKEVSFLGIEEDSEILEKFDWDFNFNLT</sequence>
<evidence type="ECO:0000313" key="2">
    <source>
        <dbReference type="Proteomes" id="UP000693804"/>
    </source>
</evidence>
<dbReference type="EMBL" id="MT732435">
    <property type="protein sequence ID" value="QQV89973.1"/>
    <property type="molecule type" value="Genomic_DNA"/>
</dbReference>
<accession>A0A8E4ZIG1</accession>
<reference evidence="1" key="1">
    <citation type="submission" date="2020-07" db="EMBL/GenBank/DDBJ databases">
        <title>Highly diverse flavobacterial phages as mortality factor during North Sea spring blooms.</title>
        <authorList>
            <person name="Bartlau N."/>
            <person name="Wichels A."/>
            <person name="Krohne G."/>
            <person name="Adriaenssens E.M."/>
            <person name="Heins A."/>
            <person name="Fuchs B.M."/>
            <person name="Amann R."/>
            <person name="Moraru C."/>
        </authorList>
    </citation>
    <scope>NUCLEOTIDE SEQUENCE</scope>
</reference>
<protein>
    <submittedName>
        <fullName evidence="1">Uncharacterized protein</fullName>
    </submittedName>
</protein>
<name>A0A8E4ZIG1_9CAUD</name>
<organism evidence="1 2">
    <name type="scientific">Cellulophaga phage Ingeline_1</name>
    <dbReference type="NCBI Taxonomy" id="2745674"/>
    <lineage>
        <taxon>Viruses</taxon>
        <taxon>Duplodnaviria</taxon>
        <taxon>Heunggongvirae</taxon>
        <taxon>Uroviricota</taxon>
        <taxon>Caudoviricetes</taxon>
        <taxon>Duneviridae</taxon>
        <taxon>Ingelinevirus</taxon>
        <taxon>Ingelinevirus ingeline</taxon>
    </lineage>
</organism>